<protein>
    <submittedName>
        <fullName evidence="2">Uncharacterized protein</fullName>
    </submittedName>
</protein>
<dbReference type="Proteomes" id="UP000008281">
    <property type="component" value="Unassembled WGS sequence"/>
</dbReference>
<dbReference type="InParanoid" id="E3N8J1"/>
<dbReference type="EMBL" id="DS268557">
    <property type="protein sequence ID" value="EFO89508.1"/>
    <property type="molecule type" value="Genomic_DNA"/>
</dbReference>
<proteinExistence type="predicted"/>
<feature type="compositionally biased region" description="Acidic residues" evidence="1">
    <location>
        <begin position="138"/>
        <end position="164"/>
    </location>
</feature>
<dbReference type="AlphaFoldDB" id="E3N8J1"/>
<gene>
    <name evidence="2" type="ORF">CRE_18156</name>
</gene>
<evidence type="ECO:0000256" key="1">
    <source>
        <dbReference type="SAM" id="MobiDB-lite"/>
    </source>
</evidence>
<evidence type="ECO:0000313" key="2">
    <source>
        <dbReference type="EMBL" id="EFO89508.1"/>
    </source>
</evidence>
<keyword evidence="3" id="KW-1185">Reference proteome</keyword>
<evidence type="ECO:0000313" key="3">
    <source>
        <dbReference type="Proteomes" id="UP000008281"/>
    </source>
</evidence>
<feature type="region of interest" description="Disordered" evidence="1">
    <location>
        <begin position="130"/>
        <end position="174"/>
    </location>
</feature>
<sequence length="262" mass="29937">MPIYNMTTGKRVDIEAGRGQYTVMEYNKKTGEFDCIVKEIPKNNPENSFEKILKWAEEKEKKKLAKKKQRKQAVPSAELSNSGNSSKSDSEDSDDIKKYSEEAKNRVYDWTPEENMRMIDNLRMKMLKMENEQSASEPDSESDSEDSEDAEEDFEGTGDSESSDSEYTHDSQSGVLTKHGVSEILKTGKIENSSEGFNLEDVKKVFDAKAKEMKEKKSLNSAIFTWQFQLKMIALSCVFSYLYVMSGPRIVSYFYPETNGKK</sequence>
<organism evidence="3">
    <name type="scientific">Caenorhabditis remanei</name>
    <name type="common">Caenorhabditis vulgaris</name>
    <dbReference type="NCBI Taxonomy" id="31234"/>
    <lineage>
        <taxon>Eukaryota</taxon>
        <taxon>Metazoa</taxon>
        <taxon>Ecdysozoa</taxon>
        <taxon>Nematoda</taxon>
        <taxon>Chromadorea</taxon>
        <taxon>Rhabditida</taxon>
        <taxon>Rhabditina</taxon>
        <taxon>Rhabditomorpha</taxon>
        <taxon>Rhabditoidea</taxon>
        <taxon>Rhabditidae</taxon>
        <taxon>Peloderinae</taxon>
        <taxon>Caenorhabditis</taxon>
    </lineage>
</organism>
<dbReference type="HOGENOM" id="CLU_1062600_0_0_1"/>
<name>E3N8J1_CAERE</name>
<reference evidence="2" key="1">
    <citation type="submission" date="2007-07" db="EMBL/GenBank/DDBJ databases">
        <title>PCAP assembly of the Caenorhabditis remanei genome.</title>
        <authorList>
            <consortium name="The Caenorhabditis remanei Sequencing Consortium"/>
            <person name="Wilson R.K."/>
        </authorList>
    </citation>
    <scope>NUCLEOTIDE SEQUENCE [LARGE SCALE GENOMIC DNA]</scope>
    <source>
        <strain evidence="2">PB4641</strain>
    </source>
</reference>
<feature type="region of interest" description="Disordered" evidence="1">
    <location>
        <begin position="63"/>
        <end position="97"/>
    </location>
</feature>
<feature type="compositionally biased region" description="Low complexity" evidence="1">
    <location>
        <begin position="76"/>
        <end position="87"/>
    </location>
</feature>
<accession>E3N8J1</accession>